<dbReference type="Pfam" id="PF20703">
    <property type="entry name" value="nSTAND1"/>
    <property type="match status" value="1"/>
</dbReference>
<dbReference type="EMBL" id="KQ085950">
    <property type="protein sequence ID" value="KLO14044.1"/>
    <property type="molecule type" value="Genomic_DNA"/>
</dbReference>
<dbReference type="InterPro" id="IPR027417">
    <property type="entry name" value="P-loop_NTPase"/>
</dbReference>
<evidence type="ECO:0000313" key="3">
    <source>
        <dbReference type="Proteomes" id="UP000053477"/>
    </source>
</evidence>
<dbReference type="InterPro" id="IPR019734">
    <property type="entry name" value="TPR_rpt"/>
</dbReference>
<reference evidence="2 3" key="1">
    <citation type="submission" date="2015-04" db="EMBL/GenBank/DDBJ databases">
        <title>Complete genome sequence of Schizopora paradoxa KUC8140, a cosmopolitan wood degrader in East Asia.</title>
        <authorList>
            <consortium name="DOE Joint Genome Institute"/>
            <person name="Min B."/>
            <person name="Park H."/>
            <person name="Jang Y."/>
            <person name="Kim J.-J."/>
            <person name="Kim K.H."/>
            <person name="Pangilinan J."/>
            <person name="Lipzen A."/>
            <person name="Riley R."/>
            <person name="Grigoriev I.V."/>
            <person name="Spatafora J.W."/>
            <person name="Choi I.-G."/>
        </authorList>
    </citation>
    <scope>NUCLEOTIDE SEQUENCE [LARGE SCALE GENOMIC DNA]</scope>
    <source>
        <strain evidence="2 3">KUC8140</strain>
    </source>
</reference>
<feature type="domain" description="Novel STAND NTPase 1" evidence="1">
    <location>
        <begin position="192"/>
        <end position="341"/>
    </location>
</feature>
<dbReference type="Gene3D" id="3.40.50.300">
    <property type="entry name" value="P-loop containing nucleotide triphosphate hydrolases"/>
    <property type="match status" value="1"/>
</dbReference>
<protein>
    <submittedName>
        <fullName evidence="2">TPR-like protein</fullName>
    </submittedName>
</protein>
<evidence type="ECO:0000259" key="1">
    <source>
        <dbReference type="Pfam" id="PF20703"/>
    </source>
</evidence>
<dbReference type="InParanoid" id="A0A0H2RQA8"/>
<dbReference type="InterPro" id="IPR059179">
    <property type="entry name" value="MLKL-like_MCAfunc"/>
</dbReference>
<keyword evidence="3" id="KW-1185">Reference proteome</keyword>
<dbReference type="InterPro" id="IPR011990">
    <property type="entry name" value="TPR-like_helical_dom_sf"/>
</dbReference>
<sequence length="1015" mass="112620">MASKLTDSPLKSDRSKVISVLDGIIGTIDFAKELVPIELAKGVLSSMSSILAIARDTMKNKDDFIGVAEDCRGISVIILHASNERAGHRVDDPVFVSAIEDLRSTVEKIRFAIDDKSRRHLAMKIFSFSVDKDEIAGWKVDLARALQLFSANLNVLTNVKLDELIEKLEGKLEEERPHPSETLRQPPPAKPVYFFGRVDLVREIAQLILEPQHVVLTGPGGIGKTSIAKAVVNDEEIIKAFGEDRFFVGFNDHDTANHSDSMVTFDVFASRIANALGLQPEEADTQKIIMSYLANTSQRVLLIFDNAETILHAGKETGRIATMIEELGALPSVAIMLTTRSLALPPNLHCKCIPVPPLALGAAREAFNAIYRAAIDTKTLDFLLNELDLHPLSINLLAQAAYQNQWSESDLTDTWKKEKTRVLTTHNFSEGAAGKNQSLAVSINLSLNSPAFQGLGSQVHDFLRILAFLPQGADVRRLEHLMPSISNSRSVVDALCRLSLTYRKDEFVTMLAPIRMYMLSDIVKMDALKPLSQSSLLEDVRNFYTDLLRRSMPPPPKRNSPPPKILPGTWIREEDVNLERLLAYDMDYAATAGAKQMDTTSQFCVSFVELLCRFKPRTTILEEKIKLIPLHRPRRILCLTLPTMNNRLLFTRAWGFFVLGELAGRVVGEFRKGLGLLKESFEIFRALDARFPMVRCLSRLGSICHLLGDFAHAEKHYADALKIARASRDRIVQGQLNVDLAKVSSSMGRPNAAHLARVGRELLEGVPHTTNDIGFYTSLMRTSKTQGYIAYNSNDVASAKRYFEECFTIQHQIPSQWFSAGHFLAVDATMGLCAVALREGEFDKAMKLLDTCRTESLRTPAGARNAANSLAIRASLAAERGDFEAARAQADQAIAFAQLQGEGNIVQAVAIYLRGRIELLAGDFALAPTYFNRTIGLFEALSDIRFKSRSYRALGEISAQEGKNEDAARMFGKAKALCDEMGIRPEFLYMCLDTYALPKEFSGWQSFLDGQSPSA</sequence>
<name>A0A0H2RQA8_9AGAM</name>
<dbReference type="CDD" id="cd21037">
    <property type="entry name" value="MLKL_NTD"/>
    <property type="match status" value="1"/>
</dbReference>
<dbReference type="Gene3D" id="1.25.40.10">
    <property type="entry name" value="Tetratricopeptide repeat domain"/>
    <property type="match status" value="2"/>
</dbReference>
<dbReference type="STRING" id="27342.A0A0H2RQA8"/>
<dbReference type="Proteomes" id="UP000053477">
    <property type="component" value="Unassembled WGS sequence"/>
</dbReference>
<gene>
    <name evidence="2" type="ORF">SCHPADRAFT_336407</name>
</gene>
<dbReference type="SUPFAM" id="SSF52540">
    <property type="entry name" value="P-loop containing nucleoside triphosphate hydrolases"/>
    <property type="match status" value="1"/>
</dbReference>
<dbReference type="SMART" id="SM00028">
    <property type="entry name" value="TPR"/>
    <property type="match status" value="5"/>
</dbReference>
<dbReference type="AlphaFoldDB" id="A0A0H2RQA8"/>
<proteinExistence type="predicted"/>
<dbReference type="Pfam" id="PF13176">
    <property type="entry name" value="TPR_7"/>
    <property type="match status" value="1"/>
</dbReference>
<dbReference type="SUPFAM" id="SSF48452">
    <property type="entry name" value="TPR-like"/>
    <property type="match status" value="2"/>
</dbReference>
<accession>A0A0H2RQA8</accession>
<dbReference type="PANTHER" id="PTHR47691">
    <property type="entry name" value="REGULATOR-RELATED"/>
    <property type="match status" value="1"/>
</dbReference>
<dbReference type="PANTHER" id="PTHR47691:SF3">
    <property type="entry name" value="HTH-TYPE TRANSCRIPTIONAL REGULATOR RV0890C-RELATED"/>
    <property type="match status" value="1"/>
</dbReference>
<evidence type="ECO:0000313" key="2">
    <source>
        <dbReference type="EMBL" id="KLO14044.1"/>
    </source>
</evidence>
<dbReference type="OrthoDB" id="1534087at2759"/>
<dbReference type="InterPro" id="IPR049052">
    <property type="entry name" value="nSTAND1"/>
</dbReference>
<organism evidence="2 3">
    <name type="scientific">Schizopora paradoxa</name>
    <dbReference type="NCBI Taxonomy" id="27342"/>
    <lineage>
        <taxon>Eukaryota</taxon>
        <taxon>Fungi</taxon>
        <taxon>Dikarya</taxon>
        <taxon>Basidiomycota</taxon>
        <taxon>Agaricomycotina</taxon>
        <taxon>Agaricomycetes</taxon>
        <taxon>Hymenochaetales</taxon>
        <taxon>Schizoporaceae</taxon>
        <taxon>Schizopora</taxon>
    </lineage>
</organism>